<keyword evidence="7" id="KW-0378">Hydrolase</keyword>
<dbReference type="GO" id="GO:0071555">
    <property type="term" value="P:cell wall organization"/>
    <property type="evidence" value="ECO:0007669"/>
    <property type="project" value="UniProtKB-KW"/>
</dbReference>
<dbReference type="GO" id="GO:0008360">
    <property type="term" value="P:regulation of cell shape"/>
    <property type="evidence" value="ECO:0007669"/>
    <property type="project" value="UniProtKB-KW"/>
</dbReference>
<dbReference type="SUPFAM" id="SSF56519">
    <property type="entry name" value="Penicillin binding protein dimerisation domain"/>
    <property type="match status" value="1"/>
</dbReference>
<keyword evidence="4 17" id="KW-0132">Cell division</keyword>
<evidence type="ECO:0000256" key="10">
    <source>
        <dbReference type="ARBA" id="ARBA00022989"/>
    </source>
</evidence>
<keyword evidence="14" id="KW-0961">Cell wall biogenesis/degradation</keyword>
<evidence type="ECO:0000256" key="4">
    <source>
        <dbReference type="ARBA" id="ARBA00022618"/>
    </source>
</evidence>
<dbReference type="PANTHER" id="PTHR30627:SF1">
    <property type="entry name" value="PEPTIDOGLYCAN D,D-TRANSPEPTIDASE FTSI"/>
    <property type="match status" value="1"/>
</dbReference>
<evidence type="ECO:0000259" key="15">
    <source>
        <dbReference type="Pfam" id="PF00905"/>
    </source>
</evidence>
<accession>A0A3B1AR27</accession>
<dbReference type="Pfam" id="PF00905">
    <property type="entry name" value="Transpeptidase"/>
    <property type="match status" value="1"/>
</dbReference>
<evidence type="ECO:0000256" key="8">
    <source>
        <dbReference type="ARBA" id="ARBA00022960"/>
    </source>
</evidence>
<comment type="subcellular location">
    <subcellularLocation>
        <location evidence="1">Membrane</location>
    </subcellularLocation>
</comment>
<evidence type="ECO:0000256" key="11">
    <source>
        <dbReference type="ARBA" id="ARBA00023136"/>
    </source>
</evidence>
<dbReference type="InterPro" id="IPR050515">
    <property type="entry name" value="Beta-lactam/transpept"/>
</dbReference>
<keyword evidence="13" id="KW-0131">Cell cycle</keyword>
<dbReference type="Gene3D" id="3.30.450.330">
    <property type="match status" value="1"/>
</dbReference>
<evidence type="ECO:0000259" key="16">
    <source>
        <dbReference type="Pfam" id="PF03717"/>
    </source>
</evidence>
<keyword evidence="2" id="KW-1003">Cell membrane</keyword>
<evidence type="ECO:0000256" key="6">
    <source>
        <dbReference type="ARBA" id="ARBA00022692"/>
    </source>
</evidence>
<keyword evidence="11" id="KW-0472">Membrane</keyword>
<dbReference type="InterPro" id="IPR037532">
    <property type="entry name" value="FtsI_transpept"/>
</dbReference>
<evidence type="ECO:0000256" key="5">
    <source>
        <dbReference type="ARBA" id="ARBA00022670"/>
    </source>
</evidence>
<organism evidence="17">
    <name type="scientific">hydrothermal vent metagenome</name>
    <dbReference type="NCBI Taxonomy" id="652676"/>
    <lineage>
        <taxon>unclassified sequences</taxon>
        <taxon>metagenomes</taxon>
        <taxon>ecological metagenomes</taxon>
    </lineage>
</organism>
<feature type="domain" description="Penicillin-binding protein transpeptidase" evidence="15">
    <location>
        <begin position="246"/>
        <end position="548"/>
    </location>
</feature>
<proteinExistence type="inferred from homology"/>
<dbReference type="GO" id="GO:0006508">
    <property type="term" value="P:proteolysis"/>
    <property type="evidence" value="ECO:0007669"/>
    <property type="project" value="UniProtKB-KW"/>
</dbReference>
<evidence type="ECO:0000256" key="1">
    <source>
        <dbReference type="ARBA" id="ARBA00004370"/>
    </source>
</evidence>
<dbReference type="PANTHER" id="PTHR30627">
    <property type="entry name" value="PEPTIDOGLYCAN D,D-TRANSPEPTIDASE"/>
    <property type="match status" value="1"/>
</dbReference>
<keyword evidence="12" id="KW-0717">Septation</keyword>
<dbReference type="AlphaFoldDB" id="A0A3B1AR27"/>
<dbReference type="GO" id="GO:0008233">
    <property type="term" value="F:peptidase activity"/>
    <property type="evidence" value="ECO:0007669"/>
    <property type="project" value="UniProtKB-KW"/>
</dbReference>
<evidence type="ECO:0000256" key="14">
    <source>
        <dbReference type="ARBA" id="ARBA00023316"/>
    </source>
</evidence>
<evidence type="ECO:0000256" key="12">
    <source>
        <dbReference type="ARBA" id="ARBA00023210"/>
    </source>
</evidence>
<evidence type="ECO:0000256" key="7">
    <source>
        <dbReference type="ARBA" id="ARBA00022801"/>
    </source>
</evidence>
<feature type="domain" description="Penicillin-binding protein dimerisation" evidence="16">
    <location>
        <begin position="57"/>
        <end position="206"/>
    </location>
</feature>
<evidence type="ECO:0000256" key="13">
    <source>
        <dbReference type="ARBA" id="ARBA00023306"/>
    </source>
</evidence>
<dbReference type="GO" id="GO:0008658">
    <property type="term" value="F:penicillin binding"/>
    <property type="evidence" value="ECO:0007669"/>
    <property type="project" value="InterPro"/>
</dbReference>
<keyword evidence="3" id="KW-0997">Cell inner membrane</keyword>
<sequence>MSEQDQSLSYRGRRLLVLGVLALAAAGLAVRAVNLQVLDKDFLQGQGDARFLRVVSEPAHRGMITDRFGEPLAISTPVDSVWANPKVLILERDSWTKLARALRIKRADLERLLVARQHKEFVYLKRRVNPDMAQRVSELEIPGVAMAPEYRRFYPAGEVTAHVVGFTDVDDAGQEGVELAFDERLRSIPGAKRVIKDRLGRIVESVERVREPQPGEDIALSIDLRLQYLAYRELKAAVRRNRADAGSAVILDVHTGEVLAMVNQPAYNPNNRSKLKRSHLRNRAVTDVFEPGSTIKPFTVAAALETGRFHSQTPVDTTPGYFRVGRKTIHDFRDYGLIDVSTVIQKSSNVGASKLALAQSPEHLWKAFASVGLGESTGSGFPGESGGLLTDYGSWRDIQRATISYGYGMSTTTLQLARAYAALATDGRPLPVSFLRRSRSEANELATLYEPAFSADSLHAVRGMMERVVAEGGTGTRAAVSGYRIAGKTGTVKKSGAGGYVEDSFIAVFAGIAPASEPRLVMVVMIDEPRGEKYYGGVVAAPVFGKVMAGALRLLDIPPDDLPSMPGQRLALLRGDGGAH</sequence>
<keyword evidence="10" id="KW-1133">Transmembrane helix</keyword>
<keyword evidence="17" id="KW-0808">Transferase</keyword>
<dbReference type="InterPro" id="IPR036138">
    <property type="entry name" value="PBP_dimer_sf"/>
</dbReference>
<dbReference type="InterPro" id="IPR005311">
    <property type="entry name" value="PBP_dimer"/>
</dbReference>
<evidence type="ECO:0000256" key="2">
    <source>
        <dbReference type="ARBA" id="ARBA00022475"/>
    </source>
</evidence>
<evidence type="ECO:0000256" key="9">
    <source>
        <dbReference type="ARBA" id="ARBA00022984"/>
    </source>
</evidence>
<keyword evidence="6" id="KW-0812">Transmembrane</keyword>
<dbReference type="GO" id="GO:0000917">
    <property type="term" value="P:division septum assembly"/>
    <property type="evidence" value="ECO:0007669"/>
    <property type="project" value="UniProtKB-KW"/>
</dbReference>
<dbReference type="GO" id="GO:0008955">
    <property type="term" value="F:peptidoglycan glycosyltransferase activity"/>
    <property type="evidence" value="ECO:0007669"/>
    <property type="project" value="InterPro"/>
</dbReference>
<dbReference type="GO" id="GO:0005886">
    <property type="term" value="C:plasma membrane"/>
    <property type="evidence" value="ECO:0007669"/>
    <property type="project" value="InterPro"/>
</dbReference>
<keyword evidence="17" id="KW-0328">Glycosyltransferase</keyword>
<dbReference type="InterPro" id="IPR012338">
    <property type="entry name" value="Beta-lactam/transpept-like"/>
</dbReference>
<keyword evidence="8" id="KW-0133">Cell shape</keyword>
<dbReference type="EC" id="2.4.1.129" evidence="17"/>
<gene>
    <name evidence="17" type="ORF">MNBD_GAMMA20-357</name>
</gene>
<evidence type="ECO:0000313" key="17">
    <source>
        <dbReference type="EMBL" id="VAX01838.1"/>
    </source>
</evidence>
<dbReference type="Gene3D" id="3.40.710.10">
    <property type="entry name" value="DD-peptidase/beta-lactamase superfamily"/>
    <property type="match status" value="1"/>
</dbReference>
<dbReference type="InterPro" id="IPR001460">
    <property type="entry name" value="PCN-bd_Tpept"/>
</dbReference>
<dbReference type="EMBL" id="UOFU01000242">
    <property type="protein sequence ID" value="VAX01838.1"/>
    <property type="molecule type" value="Genomic_DNA"/>
</dbReference>
<protein>
    <submittedName>
        <fullName evidence="17">Cell division protein FtsI [Peptidoglycan synthetase]</fullName>
        <ecNumber evidence="17">2.4.1.129</ecNumber>
    </submittedName>
</protein>
<dbReference type="Pfam" id="PF03717">
    <property type="entry name" value="PBP_dimer"/>
    <property type="match status" value="1"/>
</dbReference>
<evidence type="ECO:0000256" key="3">
    <source>
        <dbReference type="ARBA" id="ARBA00022519"/>
    </source>
</evidence>
<dbReference type="GO" id="GO:0009252">
    <property type="term" value="P:peptidoglycan biosynthetic process"/>
    <property type="evidence" value="ECO:0007669"/>
    <property type="project" value="UniProtKB-KW"/>
</dbReference>
<keyword evidence="5" id="KW-0645">Protease</keyword>
<dbReference type="SUPFAM" id="SSF56601">
    <property type="entry name" value="beta-lactamase/transpeptidase-like"/>
    <property type="match status" value="1"/>
</dbReference>
<dbReference type="Gene3D" id="3.90.1310.10">
    <property type="entry name" value="Penicillin-binding protein 2a (Domain 2)"/>
    <property type="match status" value="1"/>
</dbReference>
<name>A0A3B1AR27_9ZZZZ</name>
<keyword evidence="9" id="KW-0573">Peptidoglycan synthesis</keyword>
<dbReference type="HAMAP" id="MF_02080">
    <property type="entry name" value="FtsI_transpept"/>
    <property type="match status" value="1"/>
</dbReference>
<reference evidence="17" key="1">
    <citation type="submission" date="2018-06" db="EMBL/GenBank/DDBJ databases">
        <authorList>
            <person name="Zhirakovskaya E."/>
        </authorList>
    </citation>
    <scope>NUCLEOTIDE SEQUENCE</scope>
</reference>